<dbReference type="InterPro" id="IPR002401">
    <property type="entry name" value="Cyt_P450_E_grp-I"/>
</dbReference>
<evidence type="ECO:0000256" key="1">
    <source>
        <dbReference type="ARBA" id="ARBA00010617"/>
    </source>
</evidence>
<keyword evidence="4" id="KW-0560">Oxidoreductase</keyword>
<dbReference type="InterPro" id="IPR001128">
    <property type="entry name" value="Cyt_P450"/>
</dbReference>
<dbReference type="Gene3D" id="1.10.630.10">
    <property type="entry name" value="Cytochrome P450"/>
    <property type="match status" value="1"/>
</dbReference>
<organism evidence="7">
    <name type="scientific">Rhipicephalus microplus</name>
    <name type="common">Cattle tick</name>
    <name type="synonym">Boophilus microplus</name>
    <dbReference type="NCBI Taxonomy" id="6941"/>
    <lineage>
        <taxon>Eukaryota</taxon>
        <taxon>Metazoa</taxon>
        <taxon>Ecdysozoa</taxon>
        <taxon>Arthropoda</taxon>
        <taxon>Chelicerata</taxon>
        <taxon>Arachnida</taxon>
        <taxon>Acari</taxon>
        <taxon>Parasitiformes</taxon>
        <taxon>Ixodida</taxon>
        <taxon>Ixodoidea</taxon>
        <taxon>Ixodidae</taxon>
        <taxon>Rhipicephalinae</taxon>
        <taxon>Rhipicephalus</taxon>
        <taxon>Boophilus</taxon>
    </lineage>
</organism>
<dbReference type="PRINTS" id="PR00463">
    <property type="entry name" value="EP450I"/>
</dbReference>
<evidence type="ECO:0000256" key="6">
    <source>
        <dbReference type="ARBA" id="ARBA00023033"/>
    </source>
</evidence>
<dbReference type="EMBL" id="GIKN01000281">
    <property type="protein sequence ID" value="NIE42554.1"/>
    <property type="molecule type" value="Transcribed_RNA"/>
</dbReference>
<evidence type="ECO:0000256" key="5">
    <source>
        <dbReference type="ARBA" id="ARBA00023004"/>
    </source>
</evidence>
<keyword evidence="3" id="KW-0479">Metal-binding</keyword>
<protein>
    <submittedName>
        <fullName evidence="7">Putative cytochrome</fullName>
    </submittedName>
</protein>
<keyword evidence="5" id="KW-0408">Iron</keyword>
<evidence type="ECO:0000256" key="3">
    <source>
        <dbReference type="ARBA" id="ARBA00022723"/>
    </source>
</evidence>
<keyword evidence="2" id="KW-0349">Heme</keyword>
<comment type="similarity">
    <text evidence="1">Belongs to the cytochrome P450 family.</text>
</comment>
<keyword evidence="6" id="KW-0503">Monooxygenase</keyword>
<sequence length="184" mass="20577">MKPSSHFRITCRWRSAPVFAHTDRKIFGSQHSDSKLNLHWNLCLLSAHKLDVMEGVNQTQLHRLQCQAHPDTKPEPTITTKRLTEIEAMAQCVLFFLAGLETTSSTLAFATYHLALNPKVQEKLRKEVDECMAAHVSCLSAGDEQNIITTKKKCGNSQIYSRYGSVDFPSDLTSTSLLPSLLSS</sequence>
<dbReference type="AlphaFoldDB" id="A0A6G4ZV47"/>
<dbReference type="InterPro" id="IPR050705">
    <property type="entry name" value="Cytochrome_P450_3A"/>
</dbReference>
<evidence type="ECO:0000256" key="2">
    <source>
        <dbReference type="ARBA" id="ARBA00022617"/>
    </source>
</evidence>
<accession>A0A6G4ZV47</accession>
<dbReference type="Pfam" id="PF00067">
    <property type="entry name" value="p450"/>
    <property type="match status" value="1"/>
</dbReference>
<dbReference type="InterPro" id="IPR036396">
    <property type="entry name" value="Cyt_P450_sf"/>
</dbReference>
<dbReference type="SUPFAM" id="SSF48264">
    <property type="entry name" value="Cytochrome P450"/>
    <property type="match status" value="1"/>
</dbReference>
<dbReference type="GO" id="GO:0008395">
    <property type="term" value="F:steroid hydroxylase activity"/>
    <property type="evidence" value="ECO:0007669"/>
    <property type="project" value="TreeGrafter"/>
</dbReference>
<reference evidence="7" key="1">
    <citation type="submission" date="2020-03" db="EMBL/GenBank/DDBJ databases">
        <title>A transcriptome and proteome of the tick Rhipicephalus microplus shaped by the genetic composition of its hosts and developmental stage.</title>
        <authorList>
            <person name="Garcia G.R."/>
            <person name="Ribeiro J.M.C."/>
            <person name="Maruyama S.R."/>
            <person name="Gardinasse L.G."/>
            <person name="Nelson K."/>
            <person name="Ferreira B.R."/>
            <person name="Andrade T.G."/>
            <person name="Santos I.K.F.M."/>
        </authorList>
    </citation>
    <scope>NUCLEOTIDE SEQUENCE</scope>
    <source>
        <strain evidence="7">NSGR</strain>
        <tissue evidence="7">Salivary glands</tissue>
    </source>
</reference>
<dbReference type="PANTHER" id="PTHR24302">
    <property type="entry name" value="CYTOCHROME P450 FAMILY 3"/>
    <property type="match status" value="1"/>
</dbReference>
<evidence type="ECO:0000313" key="7">
    <source>
        <dbReference type="EMBL" id="NIE42554.1"/>
    </source>
</evidence>
<evidence type="ECO:0000256" key="4">
    <source>
        <dbReference type="ARBA" id="ARBA00023002"/>
    </source>
</evidence>
<dbReference type="GO" id="GO:0020037">
    <property type="term" value="F:heme binding"/>
    <property type="evidence" value="ECO:0007669"/>
    <property type="project" value="InterPro"/>
</dbReference>
<proteinExistence type="inferred from homology"/>
<name>A0A6G4ZV47_RHIMP</name>
<dbReference type="PANTHER" id="PTHR24302:SF15">
    <property type="entry name" value="FATTY-ACID PEROXYGENASE"/>
    <property type="match status" value="1"/>
</dbReference>
<dbReference type="GO" id="GO:0016705">
    <property type="term" value="F:oxidoreductase activity, acting on paired donors, with incorporation or reduction of molecular oxygen"/>
    <property type="evidence" value="ECO:0007669"/>
    <property type="project" value="InterPro"/>
</dbReference>
<dbReference type="GO" id="GO:0005506">
    <property type="term" value="F:iron ion binding"/>
    <property type="evidence" value="ECO:0007669"/>
    <property type="project" value="InterPro"/>
</dbReference>